<dbReference type="SUPFAM" id="SSF50199">
    <property type="entry name" value="Staphylococcal nuclease"/>
    <property type="match status" value="1"/>
</dbReference>
<organism evidence="2">
    <name type="scientific">Arcobacter sp. AZ-2023</name>
    <dbReference type="NCBI Taxonomy" id="3074453"/>
    <lineage>
        <taxon>Bacteria</taxon>
        <taxon>Pseudomonadati</taxon>
        <taxon>Campylobacterota</taxon>
        <taxon>Epsilonproteobacteria</taxon>
        <taxon>Campylobacterales</taxon>
        <taxon>Arcobacteraceae</taxon>
        <taxon>Arcobacter</taxon>
    </lineage>
</organism>
<reference evidence="2" key="1">
    <citation type="submission" date="2023-09" db="EMBL/GenBank/DDBJ databases">
        <title>Arcobacter tbilisiensis sp. nov. isolated from chicken meat in Tbilisi, Georgia.</title>
        <authorList>
            <person name="Matthias R."/>
            <person name="Zautner A.E."/>
        </authorList>
    </citation>
    <scope>NUCLEOTIDE SEQUENCE</scope>
    <source>
        <strain evidence="2">LEO 49</strain>
    </source>
</reference>
<evidence type="ECO:0000313" key="2">
    <source>
        <dbReference type="EMBL" id="WNL28166.1"/>
    </source>
</evidence>
<name>A0AA96DG13_9BACT</name>
<dbReference type="InterPro" id="IPR035437">
    <property type="entry name" value="SNase_OB-fold_sf"/>
</dbReference>
<dbReference type="PROSITE" id="PS01123">
    <property type="entry name" value="TNASE_1"/>
    <property type="match status" value="1"/>
</dbReference>
<protein>
    <submittedName>
        <fullName evidence="2">Thermonuclease family protein</fullName>
    </submittedName>
</protein>
<dbReference type="PANTHER" id="PTHR12302">
    <property type="entry name" value="EBNA2 BINDING PROTEIN P100"/>
    <property type="match status" value="1"/>
</dbReference>
<dbReference type="Gene3D" id="2.40.50.90">
    <property type="match status" value="1"/>
</dbReference>
<dbReference type="AlphaFoldDB" id="A0AA96DG13"/>
<feature type="domain" description="TNase-like" evidence="1">
    <location>
        <begin position="21"/>
        <end position="142"/>
    </location>
</feature>
<dbReference type="SMART" id="SM00318">
    <property type="entry name" value="SNc"/>
    <property type="match status" value="1"/>
</dbReference>
<evidence type="ECO:0000259" key="1">
    <source>
        <dbReference type="PROSITE" id="PS50830"/>
    </source>
</evidence>
<dbReference type="PROSITE" id="PS50830">
    <property type="entry name" value="TNASE_3"/>
    <property type="match status" value="1"/>
</dbReference>
<proteinExistence type="predicted"/>
<dbReference type="GO" id="GO:0004518">
    <property type="term" value="F:nuclease activity"/>
    <property type="evidence" value="ECO:0007669"/>
    <property type="project" value="InterPro"/>
</dbReference>
<dbReference type="InterPro" id="IPR016071">
    <property type="entry name" value="Staphylococal_nuclease_OB-fold"/>
</dbReference>
<dbReference type="InterPro" id="IPR002071">
    <property type="entry name" value="Thermonucl_AS"/>
</dbReference>
<dbReference type="EMBL" id="CP134853">
    <property type="protein sequence ID" value="WNL28166.1"/>
    <property type="molecule type" value="Genomic_DNA"/>
</dbReference>
<dbReference type="Pfam" id="PF00565">
    <property type="entry name" value="SNase"/>
    <property type="match status" value="1"/>
</dbReference>
<dbReference type="GO" id="GO:0003676">
    <property type="term" value="F:nucleic acid binding"/>
    <property type="evidence" value="ECO:0007669"/>
    <property type="project" value="InterPro"/>
</dbReference>
<dbReference type="PANTHER" id="PTHR12302:SF26">
    <property type="entry name" value="BLR1266 PROTEIN"/>
    <property type="match status" value="1"/>
</dbReference>
<sequence>MRKYLQIVLFILILCSNANSLELIGKVIKVSDGDTVTILTEDKTQQKIRLNDIDAPEKKQAFGNKSKDNLAKYIAGRTVAVEYQKKDKYKRILGTIYYNNKDINLQQVKDGYAWVYKKYSNNQTYYKEETKAKESKKGLWIEKNPVAPWEFRKQKR</sequence>
<gene>
    <name evidence="2" type="ORF">RMQ65_02080</name>
</gene>
<accession>A0AA96DG13</accession>